<keyword evidence="2" id="KW-1185">Reference proteome</keyword>
<reference evidence="1 2" key="1">
    <citation type="submission" date="2019-11" db="EMBL/GenBank/DDBJ databases">
        <authorList>
            <person name="Im W.T."/>
        </authorList>
    </citation>
    <scope>NUCLEOTIDE SEQUENCE [LARGE SCALE GENOMIC DNA]</scope>
    <source>
        <strain evidence="1 2">SB-02</strain>
    </source>
</reference>
<evidence type="ECO:0000313" key="1">
    <source>
        <dbReference type="EMBL" id="QGW27733.1"/>
    </source>
</evidence>
<name>A0A6I6G8F2_9BACT</name>
<dbReference type="EMBL" id="CP046566">
    <property type="protein sequence ID" value="QGW27733.1"/>
    <property type="molecule type" value="Genomic_DNA"/>
</dbReference>
<evidence type="ECO:0000313" key="2">
    <source>
        <dbReference type="Proteomes" id="UP000426027"/>
    </source>
</evidence>
<dbReference type="KEGG" id="fls:GLV81_06195"/>
<dbReference type="Proteomes" id="UP000426027">
    <property type="component" value="Chromosome"/>
</dbReference>
<accession>A0A6I6G8F2</accession>
<protein>
    <submittedName>
        <fullName evidence="1">Uncharacterized protein</fullName>
    </submittedName>
</protein>
<dbReference type="RefSeq" id="WP_157477772.1">
    <property type="nucleotide sequence ID" value="NZ_CP046566.1"/>
</dbReference>
<gene>
    <name evidence="1" type="ORF">GLV81_06195</name>
</gene>
<sequence>MELMTAADILQEATLKMAMLYETHPNDAMFSVRDYFSGAEADALVQTGMWMRQEGWLIPSKQNLYYRYLYNNNLRGIA</sequence>
<organism evidence="1 2">
    <name type="scientific">Phnomibacter ginsenosidimutans</name>
    <dbReference type="NCBI Taxonomy" id="2676868"/>
    <lineage>
        <taxon>Bacteria</taxon>
        <taxon>Pseudomonadati</taxon>
        <taxon>Bacteroidota</taxon>
        <taxon>Chitinophagia</taxon>
        <taxon>Chitinophagales</taxon>
        <taxon>Chitinophagaceae</taxon>
        <taxon>Phnomibacter</taxon>
    </lineage>
</organism>
<dbReference type="AlphaFoldDB" id="A0A6I6G8F2"/>
<proteinExistence type="predicted"/>